<dbReference type="EMBL" id="JAEEGC010000130">
    <property type="protein sequence ID" value="MBV7275602.1"/>
    <property type="molecule type" value="Genomic_DNA"/>
</dbReference>
<dbReference type="Proteomes" id="UP000694308">
    <property type="component" value="Unassembled WGS sequence"/>
</dbReference>
<evidence type="ECO:0000313" key="3">
    <source>
        <dbReference type="Proteomes" id="UP000694308"/>
    </source>
</evidence>
<evidence type="ECO:0000256" key="1">
    <source>
        <dbReference type="SAM" id="Coils"/>
    </source>
</evidence>
<evidence type="ECO:0000313" key="2">
    <source>
        <dbReference type="EMBL" id="MBV7275602.1"/>
    </source>
</evidence>
<dbReference type="CDD" id="cd12208">
    <property type="entry name" value="DIP1984-like"/>
    <property type="match status" value="1"/>
</dbReference>
<comment type="caution">
    <text evidence="2">The sequence shown here is derived from an EMBL/GenBank/DDBJ whole genome shotgun (WGS) entry which is preliminary data.</text>
</comment>
<proteinExistence type="predicted"/>
<gene>
    <name evidence="2" type="ORF">I6U48_22120</name>
</gene>
<reference evidence="2" key="1">
    <citation type="submission" date="2020-12" db="EMBL/GenBank/DDBJ databases">
        <title>Clostridium thailandense sp. nov., a novel acetogenic bacterium isolated from peat land soil in Thailand.</title>
        <authorList>
            <person name="Chaikitkaew S."/>
            <person name="Birkeland N.K."/>
        </authorList>
    </citation>
    <scope>NUCLEOTIDE SEQUENCE</scope>
    <source>
        <strain evidence="2">PL3</strain>
    </source>
</reference>
<dbReference type="RefSeq" id="WP_218322652.1">
    <property type="nucleotide sequence ID" value="NZ_JAEEGC010000130.1"/>
</dbReference>
<organism evidence="2 3">
    <name type="scientific">Clostridium thailandense</name>
    <dbReference type="NCBI Taxonomy" id="2794346"/>
    <lineage>
        <taxon>Bacteria</taxon>
        <taxon>Bacillati</taxon>
        <taxon>Bacillota</taxon>
        <taxon>Clostridia</taxon>
        <taxon>Eubacteriales</taxon>
        <taxon>Clostridiaceae</taxon>
        <taxon>Clostridium</taxon>
    </lineage>
</organism>
<feature type="coiled-coil region" evidence="1">
    <location>
        <begin position="3"/>
        <end position="30"/>
    </location>
</feature>
<protein>
    <submittedName>
        <fullName evidence="2">DIP1984 family protein</fullName>
    </submittedName>
</protein>
<keyword evidence="3" id="KW-1185">Reference proteome</keyword>
<name>A0A949WX64_9CLOT</name>
<dbReference type="AlphaFoldDB" id="A0A949WX64"/>
<sequence length="153" mass="17902">MRLAEALVLRADCQRKISQLKQRLERSAKVQDGEKAPEDPKLLFKELNSTIQELTVLVKKINRTNCLTNFDDQKSILEALAEKDAISMERDVLEELIEKAAVKYDRYSRSEVKFVSNINIAEIQKQKDELSKRYRELDFKIQEKNWSSDLIEN</sequence>
<keyword evidence="1" id="KW-0175">Coiled coil</keyword>
<dbReference type="Pfam" id="PF20935">
    <property type="entry name" value="DUF6847"/>
    <property type="match status" value="1"/>
</dbReference>
<accession>A0A949WX64</accession>
<dbReference type="InterPro" id="IPR047741">
    <property type="entry name" value="DIP1984-like"/>
</dbReference>
<dbReference type="NCBIfam" id="NF038048">
    <property type="entry name" value="DIP1984_fam"/>
    <property type="match status" value="1"/>
</dbReference>